<dbReference type="EMBL" id="JBGOOL010000039">
    <property type="protein sequence ID" value="MEZ8054347.1"/>
    <property type="molecule type" value="Genomic_DNA"/>
</dbReference>
<accession>A0ABV4KS75</accession>
<keyword evidence="2" id="KW-1185">Reference proteome</keyword>
<name>A0ABV4KS75_9VIBR</name>
<evidence type="ECO:0000313" key="2">
    <source>
        <dbReference type="Proteomes" id="UP001569175"/>
    </source>
</evidence>
<gene>
    <name evidence="1" type="ORF">ACED57_14475</name>
</gene>
<evidence type="ECO:0008006" key="3">
    <source>
        <dbReference type="Google" id="ProtNLM"/>
    </source>
</evidence>
<protein>
    <recommendedName>
        <fullName evidence="3">Coil containing protein</fullName>
    </recommendedName>
</protein>
<reference evidence="1 2" key="1">
    <citation type="submission" date="2024-06" db="EMBL/GenBank/DDBJ databases">
        <authorList>
            <person name="Steensen K."/>
            <person name="Seneca J."/>
            <person name="Bartlau N."/>
            <person name="Yu A.X."/>
            <person name="Polz M.F."/>
        </authorList>
    </citation>
    <scope>NUCLEOTIDE SEQUENCE [LARGE SCALE GENOMIC DNA]</scope>
    <source>
        <strain evidence="1 2">1F9</strain>
    </source>
</reference>
<organism evidence="1 2">
    <name type="scientific">Vibrio atlanticus</name>
    <dbReference type="NCBI Taxonomy" id="693153"/>
    <lineage>
        <taxon>Bacteria</taxon>
        <taxon>Pseudomonadati</taxon>
        <taxon>Pseudomonadota</taxon>
        <taxon>Gammaproteobacteria</taxon>
        <taxon>Vibrionales</taxon>
        <taxon>Vibrionaceae</taxon>
        <taxon>Vibrio</taxon>
    </lineage>
</organism>
<sequence>MTNGIEGINMHTANPLQRSFTTAHTRRVIDLEIEMAEALIENDGTAFPDSTFEEGYIAALKFILNQSSSNVREEYEDMMDELNGKDESEAA</sequence>
<evidence type="ECO:0000313" key="1">
    <source>
        <dbReference type="EMBL" id="MEZ8054347.1"/>
    </source>
</evidence>
<comment type="caution">
    <text evidence="1">The sequence shown here is derived from an EMBL/GenBank/DDBJ whole genome shotgun (WGS) entry which is preliminary data.</text>
</comment>
<proteinExistence type="predicted"/>
<dbReference type="RefSeq" id="WP_249633335.1">
    <property type="nucleotide sequence ID" value="NZ_JBGOOL010000039.1"/>
</dbReference>
<dbReference type="Proteomes" id="UP001569175">
    <property type="component" value="Unassembled WGS sequence"/>
</dbReference>